<keyword evidence="2" id="KW-1185">Reference proteome</keyword>
<reference evidence="1 2" key="1">
    <citation type="journal article" date="2023" name="BMC Biotechnol.">
        <title>Vitis rotundifolia cv Carlos genome sequencing.</title>
        <authorList>
            <person name="Huff M."/>
            <person name="Hulse-Kemp A."/>
            <person name="Scheffler B."/>
            <person name="Youngblood R."/>
            <person name="Simpson S."/>
            <person name="Babiker E."/>
            <person name="Staton M."/>
        </authorList>
    </citation>
    <scope>NUCLEOTIDE SEQUENCE [LARGE SCALE GENOMIC DNA]</scope>
    <source>
        <tissue evidence="1">Leaf</tissue>
    </source>
</reference>
<gene>
    <name evidence="1" type="ORF">PVL29_006361</name>
</gene>
<proteinExistence type="predicted"/>
<evidence type="ECO:0000313" key="1">
    <source>
        <dbReference type="EMBL" id="KAJ9700991.1"/>
    </source>
</evidence>
<dbReference type="AlphaFoldDB" id="A0AA39DX11"/>
<dbReference type="EMBL" id="JARBHA010000005">
    <property type="protein sequence ID" value="KAJ9700991.1"/>
    <property type="molecule type" value="Genomic_DNA"/>
</dbReference>
<organism evidence="1 2">
    <name type="scientific">Vitis rotundifolia</name>
    <name type="common">Muscadine grape</name>
    <dbReference type="NCBI Taxonomy" id="103349"/>
    <lineage>
        <taxon>Eukaryota</taxon>
        <taxon>Viridiplantae</taxon>
        <taxon>Streptophyta</taxon>
        <taxon>Embryophyta</taxon>
        <taxon>Tracheophyta</taxon>
        <taxon>Spermatophyta</taxon>
        <taxon>Magnoliopsida</taxon>
        <taxon>eudicotyledons</taxon>
        <taxon>Gunneridae</taxon>
        <taxon>Pentapetalae</taxon>
        <taxon>rosids</taxon>
        <taxon>Vitales</taxon>
        <taxon>Vitaceae</taxon>
        <taxon>Viteae</taxon>
        <taxon>Vitis</taxon>
    </lineage>
</organism>
<accession>A0AA39DX11</accession>
<protein>
    <submittedName>
        <fullName evidence="1">Uncharacterized protein</fullName>
    </submittedName>
</protein>
<comment type="caution">
    <text evidence="1">The sequence shown here is derived from an EMBL/GenBank/DDBJ whole genome shotgun (WGS) entry which is preliminary data.</text>
</comment>
<name>A0AA39DX11_VITRO</name>
<sequence length="80" mass="8868">MDVELATTIWPMEMIYDSTLTAMGIPNAPTPVALWPTTDDLSLIGMGMLDLLVEVAIPKTLKRMDVELAAVIWLAEMIYD</sequence>
<dbReference type="Proteomes" id="UP001168098">
    <property type="component" value="Unassembled WGS sequence"/>
</dbReference>
<evidence type="ECO:0000313" key="2">
    <source>
        <dbReference type="Proteomes" id="UP001168098"/>
    </source>
</evidence>